<reference evidence="1" key="1">
    <citation type="submission" date="2021-01" db="EMBL/GenBank/DDBJ databases">
        <authorList>
            <consortium name="Genoscope - CEA"/>
            <person name="William W."/>
        </authorList>
    </citation>
    <scope>NUCLEOTIDE SEQUENCE</scope>
</reference>
<comment type="caution">
    <text evidence="1">The sequence shown here is derived from an EMBL/GenBank/DDBJ whole genome shotgun (WGS) entry which is preliminary data.</text>
</comment>
<dbReference type="Proteomes" id="UP000692954">
    <property type="component" value="Unassembled WGS sequence"/>
</dbReference>
<dbReference type="AlphaFoldDB" id="A0A8S1NDU6"/>
<protein>
    <submittedName>
        <fullName evidence="1">Uncharacterized protein</fullName>
    </submittedName>
</protein>
<proteinExistence type="predicted"/>
<accession>A0A8S1NDU6</accession>
<sequence length="156" mass="18293">MQIPNNNSNPYAQYQYPQQQGQVQYKQAYPQQYQQQYPGQQIAQQQYVCQGKQQKPVVPPKKPGLFSFEPGSNKELDDALNSIDTMYNDMFDTVDNQKMRQEEGQDKQEEYCMGIPIDQNNYGQQNQSNQVQNGFGNICQDPEKWNYYNGNRNSFY</sequence>
<evidence type="ECO:0000313" key="1">
    <source>
        <dbReference type="EMBL" id="CAD8090282.1"/>
    </source>
</evidence>
<dbReference type="EMBL" id="CAJJDN010000055">
    <property type="protein sequence ID" value="CAD8090282.1"/>
    <property type="molecule type" value="Genomic_DNA"/>
</dbReference>
<name>A0A8S1NDU6_9CILI</name>
<keyword evidence="2" id="KW-1185">Reference proteome</keyword>
<gene>
    <name evidence="1" type="ORF">PSON_ATCC_30995.1.T0550238</name>
</gene>
<evidence type="ECO:0000313" key="2">
    <source>
        <dbReference type="Proteomes" id="UP000692954"/>
    </source>
</evidence>
<organism evidence="1 2">
    <name type="scientific">Paramecium sonneborni</name>
    <dbReference type="NCBI Taxonomy" id="65129"/>
    <lineage>
        <taxon>Eukaryota</taxon>
        <taxon>Sar</taxon>
        <taxon>Alveolata</taxon>
        <taxon>Ciliophora</taxon>
        <taxon>Intramacronucleata</taxon>
        <taxon>Oligohymenophorea</taxon>
        <taxon>Peniculida</taxon>
        <taxon>Parameciidae</taxon>
        <taxon>Paramecium</taxon>
    </lineage>
</organism>